<sequence>MVSQSSMNPLKSTPMTPRLQTSASYYPAYPALWECPVTGKTRGNYPVTDIDLTPLLLTSLLWLVRENDPG</sequence>
<reference evidence="1 2" key="1">
    <citation type="journal article" date="2022" name="Nat. Ecol. Evol.">
        <title>A masculinizing supergene underlies an exaggerated male reproductive morph in a spider.</title>
        <authorList>
            <person name="Hendrickx F."/>
            <person name="De Corte Z."/>
            <person name="Sonet G."/>
            <person name="Van Belleghem S.M."/>
            <person name="Kostlbacher S."/>
            <person name="Vangestel C."/>
        </authorList>
    </citation>
    <scope>NUCLEOTIDE SEQUENCE [LARGE SCALE GENOMIC DNA]</scope>
    <source>
        <strain evidence="1">W744_W776</strain>
    </source>
</reference>
<evidence type="ECO:0000313" key="1">
    <source>
        <dbReference type="EMBL" id="KAG8189119.1"/>
    </source>
</evidence>
<accession>A0AAV6UY85</accession>
<evidence type="ECO:0000313" key="2">
    <source>
        <dbReference type="Proteomes" id="UP000827092"/>
    </source>
</evidence>
<name>A0AAV6UY85_9ARAC</name>
<dbReference type="EMBL" id="JAFNEN010000221">
    <property type="protein sequence ID" value="KAG8189119.1"/>
    <property type="molecule type" value="Genomic_DNA"/>
</dbReference>
<protein>
    <submittedName>
        <fullName evidence="1">Uncharacterized protein</fullName>
    </submittedName>
</protein>
<comment type="caution">
    <text evidence="1">The sequence shown here is derived from an EMBL/GenBank/DDBJ whole genome shotgun (WGS) entry which is preliminary data.</text>
</comment>
<dbReference type="Proteomes" id="UP000827092">
    <property type="component" value="Unassembled WGS sequence"/>
</dbReference>
<dbReference type="AlphaFoldDB" id="A0AAV6UY85"/>
<gene>
    <name evidence="1" type="ORF">JTE90_028658</name>
</gene>
<proteinExistence type="predicted"/>
<keyword evidence="2" id="KW-1185">Reference proteome</keyword>
<organism evidence="1 2">
    <name type="scientific">Oedothorax gibbosus</name>
    <dbReference type="NCBI Taxonomy" id="931172"/>
    <lineage>
        <taxon>Eukaryota</taxon>
        <taxon>Metazoa</taxon>
        <taxon>Ecdysozoa</taxon>
        <taxon>Arthropoda</taxon>
        <taxon>Chelicerata</taxon>
        <taxon>Arachnida</taxon>
        <taxon>Araneae</taxon>
        <taxon>Araneomorphae</taxon>
        <taxon>Entelegynae</taxon>
        <taxon>Araneoidea</taxon>
        <taxon>Linyphiidae</taxon>
        <taxon>Erigoninae</taxon>
        <taxon>Oedothorax</taxon>
    </lineage>
</organism>